<feature type="compositionally biased region" description="Polar residues" evidence="1">
    <location>
        <begin position="238"/>
        <end position="250"/>
    </location>
</feature>
<feature type="compositionally biased region" description="Polar residues" evidence="1">
    <location>
        <begin position="488"/>
        <end position="497"/>
    </location>
</feature>
<dbReference type="PANTHER" id="PTHR31267:SF2">
    <property type="entry name" value="EXPRESSED PROTEIN"/>
    <property type="match status" value="1"/>
</dbReference>
<feature type="compositionally biased region" description="Low complexity" evidence="1">
    <location>
        <begin position="809"/>
        <end position="825"/>
    </location>
</feature>
<keyword evidence="3" id="KW-1185">Reference proteome</keyword>
<accession>A0A6A4KVT2</accession>
<feature type="region of interest" description="Disordered" evidence="1">
    <location>
        <begin position="657"/>
        <end position="685"/>
    </location>
</feature>
<evidence type="ECO:0000256" key="1">
    <source>
        <dbReference type="SAM" id="MobiDB-lite"/>
    </source>
</evidence>
<feature type="non-terminal residue" evidence="2">
    <location>
        <position position="1"/>
    </location>
</feature>
<reference evidence="2 3" key="1">
    <citation type="journal article" date="2019" name="Genome Biol. Evol.">
        <title>The Rhododendron genome and chromosomal organization provide insight into shared whole-genome duplications across the heath family (Ericaceae).</title>
        <authorList>
            <person name="Soza V.L."/>
            <person name="Lindsley D."/>
            <person name="Waalkes A."/>
            <person name="Ramage E."/>
            <person name="Patwardhan R.P."/>
            <person name="Burton J.N."/>
            <person name="Adey A."/>
            <person name="Kumar A."/>
            <person name="Qiu R."/>
            <person name="Shendure J."/>
            <person name="Hall B."/>
        </authorList>
    </citation>
    <scope>NUCLEOTIDE SEQUENCE [LARGE SCALE GENOMIC DNA]</scope>
    <source>
        <strain evidence="2">RSF 1966-606</strain>
    </source>
</reference>
<dbReference type="EMBL" id="QEFC01003181">
    <property type="protein sequence ID" value="KAE9449362.1"/>
    <property type="molecule type" value="Genomic_DNA"/>
</dbReference>
<dbReference type="Proteomes" id="UP000428333">
    <property type="component" value="Linkage Group LG11"/>
</dbReference>
<proteinExistence type="predicted"/>
<feature type="region of interest" description="Disordered" evidence="1">
    <location>
        <begin position="357"/>
        <end position="402"/>
    </location>
</feature>
<sequence length="1276" mass="140597">MPQPQPRQQPGLNDIQMLQRHIMLKQLQEHRRQQQLQESGYERQQNHFNHPSATNKPAVGGHFLPLMNGTPIHDASQMLMAGNMAFAHHGASPAVQGFPNGLYSRGQSQDMYSMGRVPQQLEASLYGTPITSSRNNTNQYDHPQGLSHYSAEVLTKASDNQTEKPTIQSTDFGNSFVSENYNISSDQVRMSDGASKQFFPERILPENFQQVNALQRSASPHEFNERQEQGGWPGKIPGSTTQSDPSQGLTTLDPLEQKIFSIWMTTVGMLLLWELECSDAVCCAEASSSDTGLQEEWSGLSFQNTEPSIDNQPSTFVQSRNQQTGWVDKPQLLVNDSNMSSDFPGFQQLGLQFSIKQREGMRSDSSHESVQQSPKMAPKWLDSSSRQNQPIEESHTIPPLENTWPWQSLVQSDGNVQGQNISSYNSHRPDDKLIKRNIESTSPSGNTTMNAFDDGNSINMNGAVYTGKGPEAYRTSQNYHQREDSNDSYRSNASQHTITEDETRENMWLHARGNQNASGQVGQKASTSGRFLYDPKGNLGLSIEHADALEHVMHSQVLSQEISRGSSSHQQGYVAHFNFVGDDSDNAVDMEKGSLTDIQRNSKASEEVPLRGNIRANVSASLDRSAGIYGSNLTSETRQNMLELLHKVDYTGDQRTVTHVSSTDSSSVLEVPEPETPETSMAKSHDQYSGSQRFGLRLAPPSQQSPTSNHFFSLQSPTQSVSIATLHANPRVLGEKLGNSAATSPGPLHPRYQLHRPPVAIDSPKATFPGIANRLPQFNHDTSQGVSQPVSINFGRQFPFLEAVAGSHPSLPSSLQLGSSTPPSLWTNLQSQPDSSMGTRKQTVSGESGVWSVNSQGLDYGEEHTGKKRSGQQIHSDIVDQVSHTGGLFQQKNYENARHGDQQKPAVSATDLEAFGRSLKPSNLHQNYSLLHQLPAVAGHHMMYGHNSGINNPINSGLNVAARLDSFTNRDVKMLSFDESTNASWEMAKSGRSYSQIDSTSDNMAPSRTEHSQISFPMAPSWLKHYGTLQNSQMPIASQLTAATLAVGKSPPPSVLPPEAITWNLSSMSSRKRKIATTELLPWHKEVTQSSKRVHSISEAEIEWAEAANRFIEKVEYGAEMVEEAQPLVRFKRRLVLTTQLMQQLFMPAPAAILSADATSNYDSVAYFAAKLALGDACNLASCSRSDSALSSEGCDILEKKALIADLRVEYQELERFCIQNRFAKFHSRVQPDAAETSSSNGATLTVPKSLPQRYVTAFPMPMVVPVPEGAQCFSL</sequence>
<dbReference type="AlphaFoldDB" id="A0A6A4KVT2"/>
<feature type="region of interest" description="Disordered" evidence="1">
    <location>
        <begin position="809"/>
        <end position="874"/>
    </location>
</feature>
<dbReference type="OrthoDB" id="1926238at2759"/>
<evidence type="ECO:0000313" key="2">
    <source>
        <dbReference type="EMBL" id="KAE9449362.1"/>
    </source>
</evidence>
<feature type="region of interest" description="Disordered" evidence="1">
    <location>
        <begin position="478"/>
        <end position="499"/>
    </location>
</feature>
<feature type="compositionally biased region" description="Low complexity" evidence="1">
    <location>
        <begin position="657"/>
        <end position="671"/>
    </location>
</feature>
<feature type="compositionally biased region" description="Polar residues" evidence="1">
    <location>
        <begin position="826"/>
        <end position="857"/>
    </location>
</feature>
<evidence type="ECO:0000313" key="3">
    <source>
        <dbReference type="Proteomes" id="UP000428333"/>
    </source>
</evidence>
<feature type="compositionally biased region" description="Basic and acidic residues" evidence="1">
    <location>
        <begin position="357"/>
        <end position="367"/>
    </location>
</feature>
<dbReference type="PANTHER" id="PTHR31267">
    <property type="entry name" value="DENTIN SIALOPHOSPHOPROTEIN-LIKE PROTEIN"/>
    <property type="match status" value="1"/>
</dbReference>
<name>A0A6A4KVT2_9ERIC</name>
<gene>
    <name evidence="2" type="ORF">C3L33_18756</name>
</gene>
<protein>
    <submittedName>
        <fullName evidence="2">Uncharacterized protein</fullName>
    </submittedName>
</protein>
<comment type="caution">
    <text evidence="2">The sequence shown here is derived from an EMBL/GenBank/DDBJ whole genome shotgun (WGS) entry which is preliminary data.</text>
</comment>
<feature type="region of interest" description="Disordered" evidence="1">
    <location>
        <begin position="29"/>
        <end position="52"/>
    </location>
</feature>
<feature type="region of interest" description="Disordered" evidence="1">
    <location>
        <begin position="214"/>
        <end position="250"/>
    </location>
</feature>
<feature type="compositionally biased region" description="Polar residues" evidence="1">
    <location>
        <begin position="382"/>
        <end position="391"/>
    </location>
</feature>
<organism evidence="2 3">
    <name type="scientific">Rhododendron williamsianum</name>
    <dbReference type="NCBI Taxonomy" id="262921"/>
    <lineage>
        <taxon>Eukaryota</taxon>
        <taxon>Viridiplantae</taxon>
        <taxon>Streptophyta</taxon>
        <taxon>Embryophyta</taxon>
        <taxon>Tracheophyta</taxon>
        <taxon>Spermatophyta</taxon>
        <taxon>Magnoliopsida</taxon>
        <taxon>eudicotyledons</taxon>
        <taxon>Gunneridae</taxon>
        <taxon>Pentapetalae</taxon>
        <taxon>asterids</taxon>
        <taxon>Ericales</taxon>
        <taxon>Ericaceae</taxon>
        <taxon>Ericoideae</taxon>
        <taxon>Rhodoreae</taxon>
        <taxon>Rhododendron</taxon>
    </lineage>
</organism>